<evidence type="ECO:0000313" key="5">
    <source>
        <dbReference type="EMBL" id="CAE2299127.1"/>
    </source>
</evidence>
<reference evidence="5" key="1">
    <citation type="submission" date="2021-01" db="EMBL/GenBank/DDBJ databases">
        <authorList>
            <person name="Corre E."/>
            <person name="Pelletier E."/>
            <person name="Niang G."/>
            <person name="Scheremetjew M."/>
            <person name="Finn R."/>
            <person name="Kale V."/>
            <person name="Holt S."/>
            <person name="Cochrane G."/>
            <person name="Meng A."/>
            <person name="Brown T."/>
            <person name="Cohen L."/>
        </authorList>
    </citation>
    <scope>NUCLEOTIDE SEQUENCE</scope>
    <source>
        <strain evidence="5">SoJaBio B1-5/56/2</strain>
    </source>
</reference>
<dbReference type="AlphaFoldDB" id="A0A7S4KLZ1"/>
<name>A0A7S4KLZ1_9EUKA</name>
<dbReference type="InterPro" id="IPR032435">
    <property type="entry name" value="STML2-like_C"/>
</dbReference>
<dbReference type="SMART" id="SM00244">
    <property type="entry name" value="PHB"/>
    <property type="match status" value="1"/>
</dbReference>
<dbReference type="InterPro" id="IPR050710">
    <property type="entry name" value="Band7/mec-2_domain"/>
</dbReference>
<dbReference type="InterPro" id="IPR001972">
    <property type="entry name" value="Stomatin_HflK_fam"/>
</dbReference>
<dbReference type="PANTHER" id="PTHR43327">
    <property type="entry name" value="STOMATIN-LIKE PROTEIN 2, MITOCHONDRIAL"/>
    <property type="match status" value="1"/>
</dbReference>
<evidence type="ECO:0000256" key="3">
    <source>
        <dbReference type="ARBA" id="ARBA00023128"/>
    </source>
</evidence>
<dbReference type="CDD" id="cd08829">
    <property type="entry name" value="SPFH_paraslipin"/>
    <property type="match status" value="1"/>
</dbReference>
<accession>A0A7S4KLZ1</accession>
<dbReference type="Pfam" id="PF01145">
    <property type="entry name" value="Band_7"/>
    <property type="match status" value="1"/>
</dbReference>
<dbReference type="Pfam" id="PF16200">
    <property type="entry name" value="Band_7_C"/>
    <property type="match status" value="1"/>
</dbReference>
<dbReference type="Gene3D" id="3.30.479.30">
    <property type="entry name" value="Band 7 domain"/>
    <property type="match status" value="1"/>
</dbReference>
<protein>
    <recommendedName>
        <fullName evidence="4">Band 7 domain-containing protein</fullName>
    </recommendedName>
</protein>
<evidence type="ECO:0000256" key="2">
    <source>
        <dbReference type="ARBA" id="ARBA00008164"/>
    </source>
</evidence>
<feature type="domain" description="Band 7" evidence="4">
    <location>
        <begin position="72"/>
        <end position="229"/>
    </location>
</feature>
<dbReference type="InterPro" id="IPR036013">
    <property type="entry name" value="Band_7/SPFH_dom_sf"/>
</dbReference>
<sequence>MLGRSVGTAALVGRCWGGVRMTYPQQQHHQPGLFLMKRSLSLDQYSGKVGARSGFDSPSVDMQNFPPNKLNQCINICPQGFQDIVTRFGSYARTASPGLYFAIPFIESIQRVDMREMTLEIQPCTGITQDNVSVQTGGALYVQVIDPQKACFAARRPLEAILIHAISVMRSRIGTVELDSLFHERKKLNDELVASVSGAAEKWGLQVLRYELTDVIPDYEVSKAMDAQATAERRRRETILNADAQRQKLEKESEGMKQSYINVAVGEREKVIMAAEAAKKSLVMEAEGKAEALDIVGAVLEKPHRKEAMNFLMAQSYVESVAAGLKDSSTVFLQKDVTDVSKMMAQGMAVLNSMPKNNGNKGSSE</sequence>
<dbReference type="GO" id="GO:0005739">
    <property type="term" value="C:mitochondrion"/>
    <property type="evidence" value="ECO:0007669"/>
    <property type="project" value="UniProtKB-SubCell"/>
</dbReference>
<dbReference type="GO" id="GO:0016020">
    <property type="term" value="C:membrane"/>
    <property type="evidence" value="ECO:0007669"/>
    <property type="project" value="InterPro"/>
</dbReference>
<dbReference type="EMBL" id="HBKR01012692">
    <property type="protein sequence ID" value="CAE2299127.1"/>
    <property type="molecule type" value="Transcribed_RNA"/>
</dbReference>
<gene>
    <name evidence="5" type="ORF">NAES01612_LOCUS8405</name>
</gene>
<dbReference type="InterPro" id="IPR001107">
    <property type="entry name" value="Band_7"/>
</dbReference>
<dbReference type="PRINTS" id="PR00721">
    <property type="entry name" value="STOMATIN"/>
</dbReference>
<dbReference type="PANTHER" id="PTHR43327:SF10">
    <property type="entry name" value="STOMATIN-LIKE PROTEIN 2, MITOCHONDRIAL"/>
    <property type="match status" value="1"/>
</dbReference>
<comment type="similarity">
    <text evidence="2">Belongs to the band 7/mec-2 family.</text>
</comment>
<comment type="subcellular location">
    <subcellularLocation>
        <location evidence="1">Mitochondrion</location>
    </subcellularLocation>
</comment>
<dbReference type="SUPFAM" id="SSF117892">
    <property type="entry name" value="Band 7/SPFH domain"/>
    <property type="match status" value="1"/>
</dbReference>
<evidence type="ECO:0000259" key="4">
    <source>
        <dbReference type="SMART" id="SM00244"/>
    </source>
</evidence>
<organism evidence="5">
    <name type="scientific">Paramoeba aestuarina</name>
    <dbReference type="NCBI Taxonomy" id="180227"/>
    <lineage>
        <taxon>Eukaryota</taxon>
        <taxon>Amoebozoa</taxon>
        <taxon>Discosea</taxon>
        <taxon>Flabellinia</taxon>
        <taxon>Dactylopodida</taxon>
        <taxon>Paramoebidae</taxon>
        <taxon>Paramoeba</taxon>
    </lineage>
</organism>
<evidence type="ECO:0000256" key="1">
    <source>
        <dbReference type="ARBA" id="ARBA00004173"/>
    </source>
</evidence>
<keyword evidence="3" id="KW-0496">Mitochondrion</keyword>
<proteinExistence type="inferred from homology"/>